<protein>
    <recommendedName>
        <fullName evidence="6">Transcriptional regulator</fullName>
    </recommendedName>
</protein>
<evidence type="ECO:0000259" key="3">
    <source>
        <dbReference type="Pfam" id="PF08279"/>
    </source>
</evidence>
<dbReference type="PANTHER" id="PTHR40068">
    <property type="entry name" value="TRANSCRIPTION REPRESSOR NIAR-RELATED"/>
    <property type="match status" value="1"/>
</dbReference>
<dbReference type="GO" id="GO:0046872">
    <property type="term" value="F:metal ion binding"/>
    <property type="evidence" value="ECO:0007669"/>
    <property type="project" value="UniProtKB-KW"/>
</dbReference>
<dbReference type="InterPro" id="IPR036388">
    <property type="entry name" value="WH-like_DNA-bd_sf"/>
</dbReference>
<feature type="binding site" evidence="1">
    <location>
        <position position="77"/>
    </location>
    <ligand>
        <name>Ni(2+)</name>
        <dbReference type="ChEBI" id="CHEBI:49786"/>
    </ligand>
</feature>
<dbReference type="EMBL" id="FNNG01000012">
    <property type="protein sequence ID" value="SDX51587.1"/>
    <property type="molecule type" value="Genomic_DNA"/>
</dbReference>
<evidence type="ECO:0000313" key="5">
    <source>
        <dbReference type="Proteomes" id="UP000198828"/>
    </source>
</evidence>
<evidence type="ECO:0008006" key="6">
    <source>
        <dbReference type="Google" id="ProtNLM"/>
    </source>
</evidence>
<dbReference type="Gene3D" id="1.10.10.10">
    <property type="entry name" value="Winged helix-like DNA-binding domain superfamily/Winged helix DNA-binding domain"/>
    <property type="match status" value="1"/>
</dbReference>
<dbReference type="InterPro" id="IPR035922">
    <property type="entry name" value="3H_dom_sf"/>
</dbReference>
<keyword evidence="5" id="KW-1185">Reference proteome</keyword>
<gene>
    <name evidence="4" type="ORF">SAMN05660923_02448</name>
</gene>
<reference evidence="4 5" key="1">
    <citation type="submission" date="2016-10" db="EMBL/GenBank/DDBJ databases">
        <authorList>
            <person name="de Groot N.N."/>
        </authorList>
    </citation>
    <scope>NUCLEOTIDE SEQUENCE [LARGE SCALE GENOMIC DNA]</scope>
    <source>
        <strain evidence="4 5">DSM 23310</strain>
    </source>
</reference>
<dbReference type="SUPFAM" id="SSF75500">
    <property type="entry name" value="Putative transcriptional regulator TM1602, C-terminal domain"/>
    <property type="match status" value="1"/>
</dbReference>
<name>A0A1H3CBQ0_9FIRM</name>
<dbReference type="RefSeq" id="WP_093754090.1">
    <property type="nucleotide sequence ID" value="NZ_FNNG01000012.1"/>
</dbReference>
<dbReference type="PIRSF" id="PIRSF037847">
    <property type="entry name" value="NiaR"/>
    <property type="match status" value="1"/>
</dbReference>
<feature type="binding site" evidence="1">
    <location>
        <position position="147"/>
    </location>
    <ligand>
        <name>Ni(2+)</name>
        <dbReference type="ChEBI" id="CHEBI:49786"/>
    </ligand>
</feature>
<dbReference type="AlphaFoldDB" id="A0A1H3CBQ0"/>
<dbReference type="Pfam" id="PF02829">
    <property type="entry name" value="3H"/>
    <property type="match status" value="1"/>
</dbReference>
<dbReference type="OrthoDB" id="9792661at2"/>
<dbReference type="InterPro" id="IPR004173">
    <property type="entry name" value="3H_domain"/>
</dbReference>
<dbReference type="SUPFAM" id="SSF46785">
    <property type="entry name" value="Winged helix' DNA-binding domain"/>
    <property type="match status" value="1"/>
</dbReference>
<sequence>MNACERREKILKELKESNKPIKGHELSKKYNVSRQIIVQDIALLRARGEEILATPQGYIIPNSHRKNKLIEKIVCKHWGYDEMEDELRTIVDLGGRIIDVIVDHPLYGEIKSPLQICSRLDLQEFMTNIRETNAEPLSSLTEGIHIHTIEVNDRGSFERIKKALMSKNYLIKED</sequence>
<accession>A0A1H3CBQ0</accession>
<feature type="domain" description="Helix-turn-helix type 11" evidence="3">
    <location>
        <begin position="6"/>
        <end position="59"/>
    </location>
</feature>
<dbReference type="InterPro" id="IPR026043">
    <property type="entry name" value="NadR"/>
</dbReference>
<dbReference type="Gene3D" id="3.30.1340.20">
    <property type="entry name" value="3H domain"/>
    <property type="match status" value="1"/>
</dbReference>
<keyword evidence="1" id="KW-0479">Metal-binding</keyword>
<dbReference type="PANTHER" id="PTHR40068:SF1">
    <property type="entry name" value="TRANSCRIPTION REPRESSOR NIAR-RELATED"/>
    <property type="match status" value="1"/>
</dbReference>
<evidence type="ECO:0000256" key="1">
    <source>
        <dbReference type="PIRSR" id="PIRSR037847-1"/>
    </source>
</evidence>
<dbReference type="InterPro" id="IPR036390">
    <property type="entry name" value="WH_DNA-bd_sf"/>
</dbReference>
<feature type="binding site" evidence="1">
    <location>
        <position position="86"/>
    </location>
    <ligand>
        <name>Ni(2+)</name>
        <dbReference type="ChEBI" id="CHEBI:49786"/>
    </ligand>
</feature>
<feature type="binding site" evidence="1">
    <location>
        <position position="145"/>
    </location>
    <ligand>
        <name>Ni(2+)</name>
        <dbReference type="ChEBI" id="CHEBI:49786"/>
    </ligand>
</feature>
<evidence type="ECO:0000313" key="4">
    <source>
        <dbReference type="EMBL" id="SDX51587.1"/>
    </source>
</evidence>
<organism evidence="4 5">
    <name type="scientific">Tepidimicrobium xylanilyticum</name>
    <dbReference type="NCBI Taxonomy" id="1123352"/>
    <lineage>
        <taxon>Bacteria</taxon>
        <taxon>Bacillati</taxon>
        <taxon>Bacillota</taxon>
        <taxon>Tissierellia</taxon>
        <taxon>Tissierellales</taxon>
        <taxon>Tepidimicrobiaceae</taxon>
        <taxon>Tepidimicrobium</taxon>
    </lineage>
</organism>
<proteinExistence type="predicted"/>
<dbReference type="Proteomes" id="UP000198828">
    <property type="component" value="Unassembled WGS sequence"/>
</dbReference>
<evidence type="ECO:0000259" key="2">
    <source>
        <dbReference type="Pfam" id="PF02829"/>
    </source>
</evidence>
<dbReference type="InterPro" id="IPR013196">
    <property type="entry name" value="HTH_11"/>
</dbReference>
<keyword evidence="1" id="KW-0533">Nickel</keyword>
<dbReference type="Pfam" id="PF08279">
    <property type="entry name" value="HTH_11"/>
    <property type="match status" value="1"/>
</dbReference>
<feature type="domain" description="3H" evidence="2">
    <location>
        <begin position="73"/>
        <end position="170"/>
    </location>
</feature>